<keyword evidence="3 7" id="KW-0378">Hydrolase</keyword>
<accession>A0A930VPM9</accession>
<feature type="domain" description="AB hydrolase-1" evidence="5">
    <location>
        <begin position="112"/>
        <end position="298"/>
    </location>
</feature>
<dbReference type="Pfam" id="PF00561">
    <property type="entry name" value="Abhydrolase_1"/>
    <property type="match status" value="1"/>
</dbReference>
<evidence type="ECO:0000313" key="7">
    <source>
        <dbReference type="EMBL" id="MBF4770507.1"/>
    </source>
</evidence>
<feature type="domain" description="Peptidase S33 tripeptidyl aminopeptidase-like C-terminal" evidence="6">
    <location>
        <begin position="416"/>
        <end position="516"/>
    </location>
</feature>
<gene>
    <name evidence="7" type="ORF">ISU10_22265</name>
</gene>
<dbReference type="InterPro" id="IPR013595">
    <property type="entry name" value="Pept_S33_TAP-like_C"/>
</dbReference>
<dbReference type="Pfam" id="PF08386">
    <property type="entry name" value="Abhydrolase_4"/>
    <property type="match status" value="1"/>
</dbReference>
<organism evidence="7 8">
    <name type="scientific">Nocardioides agariphilus</name>
    <dbReference type="NCBI Taxonomy" id="433664"/>
    <lineage>
        <taxon>Bacteria</taxon>
        <taxon>Bacillati</taxon>
        <taxon>Actinomycetota</taxon>
        <taxon>Actinomycetes</taxon>
        <taxon>Propionibacteriales</taxon>
        <taxon>Nocardioidaceae</taxon>
        <taxon>Nocardioides</taxon>
    </lineage>
</organism>
<dbReference type="PROSITE" id="PS51257">
    <property type="entry name" value="PROKAR_LIPOPROTEIN"/>
    <property type="match status" value="1"/>
</dbReference>
<dbReference type="PANTHER" id="PTHR43248">
    <property type="entry name" value="2-SUCCINYL-6-HYDROXY-2,4-CYCLOHEXADIENE-1-CARBOXYLATE SYNTHASE"/>
    <property type="match status" value="1"/>
</dbReference>
<dbReference type="InterPro" id="IPR000073">
    <property type="entry name" value="AB_hydrolase_1"/>
</dbReference>
<protein>
    <submittedName>
        <fullName evidence="7">Alpha/beta fold hydrolase</fullName>
    </submittedName>
</protein>
<evidence type="ECO:0000313" key="8">
    <source>
        <dbReference type="Proteomes" id="UP000660668"/>
    </source>
</evidence>
<dbReference type="Gene3D" id="3.40.50.1820">
    <property type="entry name" value="alpha/beta hydrolase"/>
    <property type="match status" value="1"/>
</dbReference>
<dbReference type="SUPFAM" id="SSF53474">
    <property type="entry name" value="alpha/beta-Hydrolases"/>
    <property type="match status" value="1"/>
</dbReference>
<dbReference type="EMBL" id="JADKPO010000056">
    <property type="protein sequence ID" value="MBF4770507.1"/>
    <property type="molecule type" value="Genomic_DNA"/>
</dbReference>
<dbReference type="RefSeq" id="WP_194698651.1">
    <property type="nucleotide sequence ID" value="NZ_JADKPO010000056.1"/>
</dbReference>
<evidence type="ECO:0000256" key="1">
    <source>
        <dbReference type="ARBA" id="ARBA00010088"/>
    </source>
</evidence>
<feature type="region of interest" description="Disordered" evidence="4">
    <location>
        <begin position="24"/>
        <end position="43"/>
    </location>
</feature>
<proteinExistence type="inferred from homology"/>
<dbReference type="Proteomes" id="UP000660668">
    <property type="component" value="Unassembled WGS sequence"/>
</dbReference>
<dbReference type="InterPro" id="IPR029058">
    <property type="entry name" value="AB_hydrolase_fold"/>
</dbReference>
<evidence type="ECO:0000256" key="2">
    <source>
        <dbReference type="ARBA" id="ARBA00022729"/>
    </source>
</evidence>
<keyword evidence="8" id="KW-1185">Reference proteome</keyword>
<dbReference type="InterPro" id="IPR051601">
    <property type="entry name" value="Serine_prot/Carboxylest_S33"/>
</dbReference>
<keyword evidence="2" id="KW-0732">Signal</keyword>
<evidence type="ECO:0000256" key="4">
    <source>
        <dbReference type="SAM" id="MobiDB-lite"/>
    </source>
</evidence>
<reference evidence="7" key="1">
    <citation type="submission" date="2020-11" db="EMBL/GenBank/DDBJ databases">
        <title>Nocardioides cynanchi sp. nov., isolated from soil of rhizosphere of Cynanchum wilfordii.</title>
        <authorList>
            <person name="Lee J.-S."/>
            <person name="Suh M.K."/>
            <person name="Kim J.-S."/>
        </authorList>
    </citation>
    <scope>NUCLEOTIDE SEQUENCE</scope>
    <source>
        <strain evidence="7">KCTC 19276</strain>
    </source>
</reference>
<dbReference type="AlphaFoldDB" id="A0A930VPM9"/>
<evidence type="ECO:0000256" key="3">
    <source>
        <dbReference type="ARBA" id="ARBA00022801"/>
    </source>
</evidence>
<comment type="similarity">
    <text evidence="1">Belongs to the peptidase S33 family.</text>
</comment>
<comment type="caution">
    <text evidence="7">The sequence shown here is derived from an EMBL/GenBank/DDBJ whole genome shotgun (WGS) entry which is preliminary data.</text>
</comment>
<dbReference type="GO" id="GO:0016787">
    <property type="term" value="F:hydrolase activity"/>
    <property type="evidence" value="ECO:0007669"/>
    <property type="project" value="UniProtKB-KW"/>
</dbReference>
<name>A0A930VPM9_9ACTN</name>
<sequence>MARGRGRVGIAAFALSLITAGCTDDGSSRPAGRSPDTTASASEVAEGLEFGECGNLIDPAALDRVPADRADHLTIECGVLDVPLDYDDLNGEQLGVQVVRIRDDRQADHIGTLVLGPGGPGQSGLSLAPSWASAVSDQVLRRFDMVTLDPRGVAASAGFNCPPTSRDEEPTLIADLLTPEGWADAAESYQEASAACIEELGADRAGGFGTVAAAHDLDLLREAVGDDQLTFVGFSYGAKLGAEYARQFPDRVRAVVLDGPSHPADDSMGIVERQAAGFEDALGAWAADCPARPTCERIGDDPIGFVRGLMKRAREFPIPSGRPQGDPATGDGDVISGLAALLKSQQSWPVLDDALAEMALGDSGTLREVIERGFGGGDDAPYDERDANMVINCTDARPAPAKADVLRSARRLAGKYPVFGKAFASFLVSCTYWGGEREVLPVPEQVGAAPIVVVGTRHDAATPYAGAVAMARILGSGHLLTWEGHSHTAYLQSSCITDAVDAYLVELEVPAKGTTCPP</sequence>
<evidence type="ECO:0000259" key="6">
    <source>
        <dbReference type="Pfam" id="PF08386"/>
    </source>
</evidence>
<evidence type="ECO:0000259" key="5">
    <source>
        <dbReference type="Pfam" id="PF00561"/>
    </source>
</evidence>
<dbReference type="PANTHER" id="PTHR43248:SF29">
    <property type="entry name" value="TRIPEPTIDYL AMINOPEPTIDASE"/>
    <property type="match status" value="1"/>
</dbReference>